<dbReference type="Proteomes" id="UP000790377">
    <property type="component" value="Unassembled WGS sequence"/>
</dbReference>
<sequence>MVAASRLLRKAHIYFASTHIGLCVPWGTTDASSDDVKSGSLAVIGSDKPTSPWLLMKSNDGTKELFVIGRLNTSVDAVRIVQVRNAAEHFIRYEHGHKRIHIYFEDAETLYCFLTNCHPPRRHDETFDKTRGAGATVAALQKEWTDFVIPCEWPERSFFFRKFAPAYDIQGDRDVSVSARGVSVAVRDPSVPAHEWSPAAPARALSFPASAREPSIPASTREPSIPASTRESSVAAPARELSIHASACEPSVSTSTRDPPVPAPVTPSVTEPNDSDDDMNATYSWGRLDQMCDLDDLLCLPSHRQRALTMAGVRSSNVGDVGSAHHPTVIVPDDGDDMDVPGISPAASSTTASTTPDSSTMPIDMPIIGAAISGITTANTTPSTSSNPTASPYHCLRATMAANKNKVWLHHQAKSKKLKMRRGLIVKARAPPTLIRDAEETEVPRKRQRISEAEE</sequence>
<dbReference type="EMBL" id="MU269203">
    <property type="protein sequence ID" value="KAH7903118.1"/>
    <property type="molecule type" value="Genomic_DNA"/>
</dbReference>
<protein>
    <submittedName>
        <fullName evidence="1">Uncharacterized protein</fullName>
    </submittedName>
</protein>
<name>A0ACB7ZRZ9_9AGAM</name>
<accession>A0ACB7ZRZ9</accession>
<organism evidence="1 2">
    <name type="scientific">Hygrophoropsis aurantiaca</name>
    <dbReference type="NCBI Taxonomy" id="72124"/>
    <lineage>
        <taxon>Eukaryota</taxon>
        <taxon>Fungi</taxon>
        <taxon>Dikarya</taxon>
        <taxon>Basidiomycota</taxon>
        <taxon>Agaricomycotina</taxon>
        <taxon>Agaricomycetes</taxon>
        <taxon>Agaricomycetidae</taxon>
        <taxon>Boletales</taxon>
        <taxon>Coniophorineae</taxon>
        <taxon>Hygrophoropsidaceae</taxon>
        <taxon>Hygrophoropsis</taxon>
    </lineage>
</organism>
<gene>
    <name evidence="1" type="ORF">BJ138DRAFT_1120708</name>
</gene>
<evidence type="ECO:0000313" key="2">
    <source>
        <dbReference type="Proteomes" id="UP000790377"/>
    </source>
</evidence>
<reference evidence="1" key="1">
    <citation type="journal article" date="2021" name="New Phytol.">
        <title>Evolutionary innovations through gain and loss of genes in the ectomycorrhizal Boletales.</title>
        <authorList>
            <person name="Wu G."/>
            <person name="Miyauchi S."/>
            <person name="Morin E."/>
            <person name="Kuo A."/>
            <person name="Drula E."/>
            <person name="Varga T."/>
            <person name="Kohler A."/>
            <person name="Feng B."/>
            <person name="Cao Y."/>
            <person name="Lipzen A."/>
            <person name="Daum C."/>
            <person name="Hundley H."/>
            <person name="Pangilinan J."/>
            <person name="Johnson J."/>
            <person name="Barry K."/>
            <person name="LaButti K."/>
            <person name="Ng V."/>
            <person name="Ahrendt S."/>
            <person name="Min B."/>
            <person name="Choi I.G."/>
            <person name="Park H."/>
            <person name="Plett J.M."/>
            <person name="Magnuson J."/>
            <person name="Spatafora J.W."/>
            <person name="Nagy L.G."/>
            <person name="Henrissat B."/>
            <person name="Grigoriev I.V."/>
            <person name="Yang Z.L."/>
            <person name="Xu J."/>
            <person name="Martin F.M."/>
        </authorList>
    </citation>
    <scope>NUCLEOTIDE SEQUENCE</scope>
    <source>
        <strain evidence="1">ATCC 28755</strain>
    </source>
</reference>
<evidence type="ECO:0000313" key="1">
    <source>
        <dbReference type="EMBL" id="KAH7903118.1"/>
    </source>
</evidence>
<keyword evidence="2" id="KW-1185">Reference proteome</keyword>
<comment type="caution">
    <text evidence="1">The sequence shown here is derived from an EMBL/GenBank/DDBJ whole genome shotgun (WGS) entry which is preliminary data.</text>
</comment>
<proteinExistence type="predicted"/>